<protein>
    <submittedName>
        <fullName evidence="2">Uncharacterized protein</fullName>
    </submittedName>
</protein>
<dbReference type="EMBL" id="JAHRIP010033452">
    <property type="protein sequence ID" value="MEQ2293612.1"/>
    <property type="molecule type" value="Genomic_DNA"/>
</dbReference>
<sequence>MGERRGHPEQVTSPSQGNTQTTIHTLIHTPKGNLELPINLTDMFLDCGRKPEYLVRTHACTGRTCKLHAERPQAGNQTQDLLAARQQCYQLCHCAALFLKVTV</sequence>
<reference evidence="2 3" key="1">
    <citation type="submission" date="2021-06" db="EMBL/GenBank/DDBJ databases">
        <authorList>
            <person name="Palmer J.M."/>
        </authorList>
    </citation>
    <scope>NUCLEOTIDE SEQUENCE [LARGE SCALE GENOMIC DNA]</scope>
    <source>
        <strain evidence="2 3">AS_MEX2019</strain>
        <tissue evidence="2">Muscle</tissue>
    </source>
</reference>
<feature type="region of interest" description="Disordered" evidence="1">
    <location>
        <begin position="1"/>
        <end position="20"/>
    </location>
</feature>
<name>A0ABV0YJ17_9TELE</name>
<evidence type="ECO:0000256" key="1">
    <source>
        <dbReference type="SAM" id="MobiDB-lite"/>
    </source>
</evidence>
<evidence type="ECO:0000313" key="2">
    <source>
        <dbReference type="EMBL" id="MEQ2293612.1"/>
    </source>
</evidence>
<evidence type="ECO:0000313" key="3">
    <source>
        <dbReference type="Proteomes" id="UP001469553"/>
    </source>
</evidence>
<proteinExistence type="predicted"/>
<comment type="caution">
    <text evidence="2">The sequence shown here is derived from an EMBL/GenBank/DDBJ whole genome shotgun (WGS) entry which is preliminary data.</text>
</comment>
<dbReference type="Proteomes" id="UP001469553">
    <property type="component" value="Unassembled WGS sequence"/>
</dbReference>
<accession>A0ABV0YJ17</accession>
<organism evidence="2 3">
    <name type="scientific">Ameca splendens</name>
    <dbReference type="NCBI Taxonomy" id="208324"/>
    <lineage>
        <taxon>Eukaryota</taxon>
        <taxon>Metazoa</taxon>
        <taxon>Chordata</taxon>
        <taxon>Craniata</taxon>
        <taxon>Vertebrata</taxon>
        <taxon>Euteleostomi</taxon>
        <taxon>Actinopterygii</taxon>
        <taxon>Neopterygii</taxon>
        <taxon>Teleostei</taxon>
        <taxon>Neoteleostei</taxon>
        <taxon>Acanthomorphata</taxon>
        <taxon>Ovalentaria</taxon>
        <taxon>Atherinomorphae</taxon>
        <taxon>Cyprinodontiformes</taxon>
        <taxon>Goodeidae</taxon>
        <taxon>Ameca</taxon>
    </lineage>
</organism>
<keyword evidence="3" id="KW-1185">Reference proteome</keyword>
<feature type="compositionally biased region" description="Polar residues" evidence="1">
    <location>
        <begin position="10"/>
        <end position="20"/>
    </location>
</feature>
<gene>
    <name evidence="2" type="ORF">AMECASPLE_035354</name>
</gene>